<dbReference type="PANTHER" id="PTHR42811">
    <property type="entry name" value="SERINE ACETYLTRANSFERASE"/>
    <property type="match status" value="1"/>
</dbReference>
<dbReference type="Gene3D" id="2.160.10.10">
    <property type="entry name" value="Hexapeptide repeat proteins"/>
    <property type="match status" value="1"/>
</dbReference>
<dbReference type="InterPro" id="IPR027417">
    <property type="entry name" value="P-loop_NTPase"/>
</dbReference>
<dbReference type="SUPFAM" id="SSF51161">
    <property type="entry name" value="Trimeric LpxA-like enzymes"/>
    <property type="match status" value="1"/>
</dbReference>
<evidence type="ECO:0000313" key="6">
    <source>
        <dbReference type="EMBL" id="MBM0105401.1"/>
    </source>
</evidence>
<keyword evidence="2" id="KW-0808">Transferase</keyword>
<evidence type="ECO:0000256" key="3">
    <source>
        <dbReference type="ARBA" id="ARBA00022737"/>
    </source>
</evidence>
<comment type="similarity">
    <text evidence="1">Belongs to the transferase hexapeptide repeat family.</text>
</comment>
<name>A0ABS1WWQ3_9GAMM</name>
<protein>
    <recommendedName>
        <fullName evidence="8">Serine O-acetyltransferase</fullName>
    </recommendedName>
</protein>
<dbReference type="InterPro" id="IPR011004">
    <property type="entry name" value="Trimer_LpxA-like_sf"/>
</dbReference>
<dbReference type="InterPro" id="IPR045304">
    <property type="entry name" value="LbH_SAT"/>
</dbReference>
<dbReference type="CDD" id="cd03354">
    <property type="entry name" value="LbH_SAT"/>
    <property type="match status" value="1"/>
</dbReference>
<proteinExistence type="inferred from homology"/>
<keyword evidence="7" id="KW-1185">Reference proteome</keyword>
<evidence type="ECO:0008006" key="8">
    <source>
        <dbReference type="Google" id="ProtNLM"/>
    </source>
</evidence>
<reference evidence="6 7" key="1">
    <citation type="journal article" date="2021" name="Int. J. Syst. Evol. Microbiol.">
        <title>Steroidobacter gossypii sp. nov., isolated from soil of cotton cropping field.</title>
        <authorList>
            <person name="Huang R."/>
            <person name="Yang S."/>
            <person name="Zhen C."/>
            <person name="Liu W."/>
        </authorList>
    </citation>
    <scope>NUCLEOTIDE SEQUENCE [LARGE SCALE GENOMIC DNA]</scope>
    <source>
        <strain evidence="6 7">S1-65</strain>
    </source>
</reference>
<dbReference type="InterPro" id="IPR001451">
    <property type="entry name" value="Hexapep"/>
</dbReference>
<evidence type="ECO:0000313" key="7">
    <source>
        <dbReference type="Proteomes" id="UP000661077"/>
    </source>
</evidence>
<keyword evidence="4" id="KW-0012">Acyltransferase</keyword>
<dbReference type="PROSITE" id="PS00101">
    <property type="entry name" value="HEXAPEP_TRANSFERASES"/>
    <property type="match status" value="1"/>
</dbReference>
<dbReference type="Proteomes" id="UP000661077">
    <property type="component" value="Unassembled WGS sequence"/>
</dbReference>
<evidence type="ECO:0000256" key="1">
    <source>
        <dbReference type="ARBA" id="ARBA00007274"/>
    </source>
</evidence>
<dbReference type="RefSeq" id="WP_203167445.1">
    <property type="nucleotide sequence ID" value="NZ_JAEVLS010000002.1"/>
</dbReference>
<evidence type="ECO:0000256" key="4">
    <source>
        <dbReference type="ARBA" id="ARBA00023315"/>
    </source>
</evidence>
<evidence type="ECO:0000256" key="5">
    <source>
        <dbReference type="SAM" id="MobiDB-lite"/>
    </source>
</evidence>
<feature type="region of interest" description="Disordered" evidence="5">
    <location>
        <begin position="467"/>
        <end position="494"/>
    </location>
</feature>
<sequence>MSEAVAQAKPQNAGTTRLAALLRHLQSEQLEHVIAEEEGEAGESTHPVATILVAAESLPQLPRLLNEFCRRNEMSLVYHCHRAADQVFMLSWLSEQQRPQFISLRVKHPNARPGGWWQRKSEHLRRWRDPCGMLIACLGPVGSGRTNIVEHLGARPLAPFDSAHVMDLRPHIMRKQPVVPNSRVPRGPLGTLAKLMMFVADYWLGYWLQIRPKLVAATMVVSDRYFDDILVDPSYYRIDRFRSLARWLLPWIPRPELWLVFDVPSEVLQKRTREVAAEEAARLRSEYRKVLRRREDVVVLDAGQPFDEISAEAERAIVAQLARRTARRLGLPDTSKDNPTSTDVLLFFCRRHVPLLSKLVRVLFNSDIHCRLPVDVHMPHPYGIVLHRQAVIGHRVTIMQQVMIGGRDHDQNIAPVIGDDVTIGAGARVLGDVRIGNGATIGANAVVTRDIPPGATVVGADRIISRRRNSPTDEAEESAKLTRFPVSSRRNSAA</sequence>
<dbReference type="SUPFAM" id="SSF52540">
    <property type="entry name" value="P-loop containing nucleoside triphosphate hydrolases"/>
    <property type="match status" value="1"/>
</dbReference>
<dbReference type="EMBL" id="JAEVLS010000002">
    <property type="protein sequence ID" value="MBM0105401.1"/>
    <property type="molecule type" value="Genomic_DNA"/>
</dbReference>
<comment type="caution">
    <text evidence="6">The sequence shown here is derived from an EMBL/GenBank/DDBJ whole genome shotgun (WGS) entry which is preliminary data.</text>
</comment>
<accession>A0ABS1WWQ3</accession>
<dbReference type="InterPro" id="IPR018357">
    <property type="entry name" value="Hexapep_transf_CS"/>
</dbReference>
<keyword evidence="3" id="KW-0677">Repeat</keyword>
<organism evidence="6 7">
    <name type="scientific">Steroidobacter gossypii</name>
    <dbReference type="NCBI Taxonomy" id="2805490"/>
    <lineage>
        <taxon>Bacteria</taxon>
        <taxon>Pseudomonadati</taxon>
        <taxon>Pseudomonadota</taxon>
        <taxon>Gammaproteobacteria</taxon>
        <taxon>Steroidobacterales</taxon>
        <taxon>Steroidobacteraceae</taxon>
        <taxon>Steroidobacter</taxon>
    </lineage>
</organism>
<dbReference type="Pfam" id="PF00132">
    <property type="entry name" value="Hexapep"/>
    <property type="match status" value="1"/>
</dbReference>
<gene>
    <name evidence="6" type="ORF">JM946_11610</name>
</gene>
<dbReference type="Gene3D" id="3.40.50.300">
    <property type="entry name" value="P-loop containing nucleotide triphosphate hydrolases"/>
    <property type="match status" value="1"/>
</dbReference>
<evidence type="ECO:0000256" key="2">
    <source>
        <dbReference type="ARBA" id="ARBA00022679"/>
    </source>
</evidence>